<feature type="compositionally biased region" description="Acidic residues" evidence="1">
    <location>
        <begin position="471"/>
        <end position="487"/>
    </location>
</feature>
<evidence type="ECO:0000256" key="1">
    <source>
        <dbReference type="SAM" id="MobiDB-lite"/>
    </source>
</evidence>
<gene>
    <name evidence="2" type="ORF">E8E12_002369</name>
</gene>
<evidence type="ECO:0000313" key="2">
    <source>
        <dbReference type="EMBL" id="KAF3032321.1"/>
    </source>
</evidence>
<feature type="compositionally biased region" description="Acidic residues" evidence="1">
    <location>
        <begin position="594"/>
        <end position="609"/>
    </location>
</feature>
<dbReference type="OrthoDB" id="2608216at2759"/>
<dbReference type="EMBL" id="SWKV01000104">
    <property type="protein sequence ID" value="KAF3032321.1"/>
    <property type="molecule type" value="Genomic_DNA"/>
</dbReference>
<comment type="caution">
    <text evidence="2">The sequence shown here is derived from an EMBL/GenBank/DDBJ whole genome shotgun (WGS) entry which is preliminary data.</text>
</comment>
<sequence>MTTTSPLLFQPDPFQLSQMPTLRDGNIPRFLFRIHTPNSYEQTSLSAVVPQAVILNGAKATQDVFTWDRKAAAKLLNTQLRWWPYRDPSDCNLICWTSSLLFVLQYGLHRARQGNQDGYQFSQITLLILDTRSLPDGVFVKDLELIDAFAHHSDPAIRENLAYLRELRQSSRGYYFGEYLSQGRLDINGICSQATMQNLIDSGLFKLMPELESKESWNKWADRVVELRGQFNIHNNVGLSDRPDVRRAITIAETCFPGQWALLVAVMLLALKPRMNKDRIVVGAFAAMYSEKEVQDLSLENIKIDAKRLPEVKQFARLLIDIRDHILGEGINLLLDPFATLSQIIEPMQESPMYKDGLMCQLDPDRCRQIFRSERVMKNHCQASVIHRIGVFVRLEAIRTAKHQTRYQPLQPYMDEQSIVKHARPWQQMVMFSARTQREHAWKSPKYRFTRQQREAWEALVEQAEQSAAGEPDEEEEEEETEVEDRDDGTMADVDEAIDEMETDTAEPTVNAISEPERLSSIQKACLEFCIALMSQSITRKEYDSPLVCALAVLGVKEDGWKGAEQYPPVLLAVIKVARFMVVQQALELSGPLGDEDEFDSDSAYESDDSSNPPRRRRRGKGYLQFVQEMMGRFMVEWVGRDELLYKSLAQFSMAQFRGMVHGLVAESRQLLMDDLLFSSSSTAGAVLRVSWESLRDNPTDERPGWNFLKDHRTRMPIDGEGWLFQRVGQDAAIRNRFMKPGTRSGIHRQEVERGVTVTFIEDGMVAIATRYHKGYNVSGDVKIIYRYLPREVGELVVYYMWPEDSTINVSSGESIFEDRTRSIGKAGKHVHTNMSKATLNMITEPEAASA</sequence>
<feature type="region of interest" description="Disordered" evidence="1">
    <location>
        <begin position="593"/>
        <end position="618"/>
    </location>
</feature>
<accession>A0A9P5BVX9</accession>
<protein>
    <submittedName>
        <fullName evidence="2">Uncharacterized protein</fullName>
    </submittedName>
</protein>
<feature type="region of interest" description="Disordered" evidence="1">
    <location>
        <begin position="460"/>
        <end position="491"/>
    </location>
</feature>
<name>A0A9P5BVX9_9PLEO</name>
<organism evidence="2 3">
    <name type="scientific">Didymella heteroderae</name>
    <dbReference type="NCBI Taxonomy" id="1769908"/>
    <lineage>
        <taxon>Eukaryota</taxon>
        <taxon>Fungi</taxon>
        <taxon>Dikarya</taxon>
        <taxon>Ascomycota</taxon>
        <taxon>Pezizomycotina</taxon>
        <taxon>Dothideomycetes</taxon>
        <taxon>Pleosporomycetidae</taxon>
        <taxon>Pleosporales</taxon>
        <taxon>Pleosporineae</taxon>
        <taxon>Didymellaceae</taxon>
        <taxon>Didymella</taxon>
    </lineage>
</organism>
<keyword evidence="3" id="KW-1185">Reference proteome</keyword>
<evidence type="ECO:0000313" key="3">
    <source>
        <dbReference type="Proteomes" id="UP000758155"/>
    </source>
</evidence>
<proteinExistence type="predicted"/>
<dbReference type="Proteomes" id="UP000758155">
    <property type="component" value="Unassembled WGS sequence"/>
</dbReference>
<reference evidence="2" key="1">
    <citation type="submission" date="2019-04" db="EMBL/GenBank/DDBJ databases">
        <title>Sequencing of skin fungus with MAO and IRED activity.</title>
        <authorList>
            <person name="Marsaioli A.J."/>
            <person name="Bonatto J.M.C."/>
            <person name="Reis Junior O."/>
        </authorList>
    </citation>
    <scope>NUCLEOTIDE SEQUENCE</scope>
    <source>
        <strain evidence="2">28M1</strain>
    </source>
</reference>
<dbReference type="AlphaFoldDB" id="A0A9P5BVX9"/>